<comment type="caution">
    <text evidence="2">The sequence shown here is derived from an EMBL/GenBank/DDBJ whole genome shotgun (WGS) entry which is preliminary data.</text>
</comment>
<dbReference type="InterPro" id="IPR023393">
    <property type="entry name" value="START-like_dom_sf"/>
</dbReference>
<organism evidence="2 3">
    <name type="scientific">Nocardia albiluteola</name>
    <dbReference type="NCBI Taxonomy" id="2842303"/>
    <lineage>
        <taxon>Bacteria</taxon>
        <taxon>Bacillati</taxon>
        <taxon>Actinomycetota</taxon>
        <taxon>Actinomycetes</taxon>
        <taxon>Mycobacteriales</taxon>
        <taxon>Nocardiaceae</taxon>
        <taxon>Nocardia</taxon>
    </lineage>
</organism>
<dbReference type="RefSeq" id="WP_215917255.1">
    <property type="nucleotide sequence ID" value="NZ_JAHKNI010000003.1"/>
</dbReference>
<reference evidence="2 3" key="1">
    <citation type="submission" date="2021-06" db="EMBL/GenBank/DDBJ databases">
        <title>Actinomycetes sequencing.</title>
        <authorList>
            <person name="Shan Q."/>
        </authorList>
    </citation>
    <scope>NUCLEOTIDE SEQUENCE [LARGE SCALE GENOMIC DNA]</scope>
    <source>
        <strain evidence="2 3">NEAU-G5</strain>
    </source>
</reference>
<sequence>MRSEATKTLAAAAAGTAILLGGLAAGYRWLGRTKCLTWGASGEEIARIMPGDVLLPDPDIVATRSVTISAGPGAVWPWLVQMGPGRGGATIGMGSTGPRLRVAILEPERAMALASEDGQWVWSFGLYPTTGGTRLVSRNRIAMSRTAWPMRLFNHVVMEPGSLLMERKMLLGIKQRAERGACVPSSGTVGEPARATQDRAGGTLRDATSSVRSSPNRIR</sequence>
<accession>A0ABS6AWH9</accession>
<dbReference type="SUPFAM" id="SSF55961">
    <property type="entry name" value="Bet v1-like"/>
    <property type="match status" value="1"/>
</dbReference>
<feature type="compositionally biased region" description="Polar residues" evidence="1">
    <location>
        <begin position="206"/>
        <end position="219"/>
    </location>
</feature>
<gene>
    <name evidence="2" type="ORF">KO481_12840</name>
</gene>
<name>A0ABS6AWH9_9NOCA</name>
<proteinExistence type="predicted"/>
<keyword evidence="3" id="KW-1185">Reference proteome</keyword>
<evidence type="ECO:0000313" key="3">
    <source>
        <dbReference type="Proteomes" id="UP000733379"/>
    </source>
</evidence>
<dbReference type="EMBL" id="JAHKNI010000003">
    <property type="protein sequence ID" value="MBU3062406.1"/>
    <property type="molecule type" value="Genomic_DNA"/>
</dbReference>
<dbReference type="Proteomes" id="UP000733379">
    <property type="component" value="Unassembled WGS sequence"/>
</dbReference>
<evidence type="ECO:0000313" key="2">
    <source>
        <dbReference type="EMBL" id="MBU3062406.1"/>
    </source>
</evidence>
<protein>
    <submittedName>
        <fullName evidence="2">SRPBCC family protein</fullName>
    </submittedName>
</protein>
<feature type="region of interest" description="Disordered" evidence="1">
    <location>
        <begin position="182"/>
        <end position="219"/>
    </location>
</feature>
<dbReference type="Gene3D" id="3.30.530.20">
    <property type="match status" value="1"/>
</dbReference>
<evidence type="ECO:0000256" key="1">
    <source>
        <dbReference type="SAM" id="MobiDB-lite"/>
    </source>
</evidence>